<dbReference type="Proteomes" id="UP000053095">
    <property type="component" value="Unassembled WGS sequence"/>
</dbReference>
<dbReference type="AlphaFoldDB" id="A0A6N4SL90"/>
<dbReference type="InterPro" id="IPR018222">
    <property type="entry name" value="Nuclear_transport_factor_2_euk"/>
</dbReference>
<dbReference type="EMBL" id="DF933835">
    <property type="protein sequence ID" value="GAM40488.1"/>
    <property type="molecule type" value="Genomic_DNA"/>
</dbReference>
<dbReference type="InterPro" id="IPR032710">
    <property type="entry name" value="NTF2-like_dom_sf"/>
</dbReference>
<dbReference type="PROSITE" id="PS50177">
    <property type="entry name" value="NTF2_DOMAIN"/>
    <property type="match status" value="1"/>
</dbReference>
<dbReference type="PANTHER" id="PTHR12612">
    <property type="entry name" value="NUCLEAR TRANSPORT FACTOR 2"/>
    <property type="match status" value="1"/>
</dbReference>
<evidence type="ECO:0000313" key="4">
    <source>
        <dbReference type="Proteomes" id="UP000053095"/>
    </source>
</evidence>
<accession>A0A6N4SL90</accession>
<evidence type="ECO:0000313" key="3">
    <source>
        <dbReference type="EMBL" id="GAM40488.1"/>
    </source>
</evidence>
<dbReference type="InterPro" id="IPR045875">
    <property type="entry name" value="NTF2"/>
</dbReference>
<reference evidence="4" key="1">
    <citation type="journal article" date="2015" name="Genome Announc.">
        <title>Draft genome sequence of Talaromyces cellulolyticus strain Y-94, a source of lignocellulosic biomass-degrading enzymes.</title>
        <authorList>
            <person name="Fujii T."/>
            <person name="Koike H."/>
            <person name="Sawayama S."/>
            <person name="Yano S."/>
            <person name="Inoue H."/>
        </authorList>
    </citation>
    <scope>NUCLEOTIDE SEQUENCE [LARGE SCALE GENOMIC DNA]</scope>
    <source>
        <strain evidence="4">Y-94</strain>
    </source>
</reference>
<dbReference type="Gene3D" id="3.10.450.50">
    <property type="match status" value="1"/>
</dbReference>
<evidence type="ECO:0000256" key="1">
    <source>
        <dbReference type="SAM" id="MobiDB-lite"/>
    </source>
</evidence>
<dbReference type="GO" id="GO:0006913">
    <property type="term" value="P:nucleocytoplasmic transport"/>
    <property type="evidence" value="ECO:0007669"/>
    <property type="project" value="InterPro"/>
</dbReference>
<name>A0A6N4SL90_TALPI</name>
<gene>
    <name evidence="3" type="ORF">TCE0_039f12874</name>
</gene>
<keyword evidence="4" id="KW-1185">Reference proteome</keyword>
<organism evidence="3 4">
    <name type="scientific">Talaromyces pinophilus</name>
    <name type="common">Penicillium pinophilum</name>
    <dbReference type="NCBI Taxonomy" id="128442"/>
    <lineage>
        <taxon>Eukaryota</taxon>
        <taxon>Fungi</taxon>
        <taxon>Dikarya</taxon>
        <taxon>Ascomycota</taxon>
        <taxon>Pezizomycotina</taxon>
        <taxon>Eurotiomycetes</taxon>
        <taxon>Eurotiomycetidae</taxon>
        <taxon>Eurotiales</taxon>
        <taxon>Trichocomaceae</taxon>
        <taxon>Talaromyces</taxon>
        <taxon>Talaromyces sect. Talaromyces</taxon>
    </lineage>
</organism>
<feature type="region of interest" description="Disordered" evidence="1">
    <location>
        <begin position="147"/>
        <end position="171"/>
    </location>
</feature>
<protein>
    <submittedName>
        <fullName evidence="3">Nuclear transport factor 2 domain protein</fullName>
    </submittedName>
</protein>
<proteinExistence type="predicted"/>
<comment type="caution">
    <text evidence="3">The sequence shown here is derived from an EMBL/GenBank/DDBJ whole genome shotgun (WGS) entry which is preliminary data.</text>
</comment>
<feature type="domain" description="NTF2" evidence="2">
    <location>
        <begin position="16"/>
        <end position="149"/>
    </location>
</feature>
<sequence>MATPKDDMLTKVSTEGATDFVQLYHSALSSNKSSIASFYSSAITNILFNGNVIADGAAVEDIFTNQLPTTRHDIQSVDCQIINKAYPTTKPGNTARENAKNISMLVTVSGSVQYGGKDSPQHGFSETFVLIPNTESKEKNRKDWLIQTQSDDESPIEKSHHKLKTRPSISDGKHLYIA</sequence>
<dbReference type="InterPro" id="IPR002075">
    <property type="entry name" value="NTF2_dom"/>
</dbReference>
<dbReference type="Pfam" id="PF02136">
    <property type="entry name" value="NTF2"/>
    <property type="match status" value="1"/>
</dbReference>
<evidence type="ECO:0000259" key="2">
    <source>
        <dbReference type="PROSITE" id="PS50177"/>
    </source>
</evidence>
<dbReference type="SUPFAM" id="SSF54427">
    <property type="entry name" value="NTF2-like"/>
    <property type="match status" value="1"/>
</dbReference>